<dbReference type="AlphaFoldDB" id="A0A164N3V3"/>
<organism evidence="1 2">
    <name type="scientific">Sistotremastrum niveocremeum HHB9708</name>
    <dbReference type="NCBI Taxonomy" id="1314777"/>
    <lineage>
        <taxon>Eukaryota</taxon>
        <taxon>Fungi</taxon>
        <taxon>Dikarya</taxon>
        <taxon>Basidiomycota</taxon>
        <taxon>Agaricomycotina</taxon>
        <taxon>Agaricomycetes</taxon>
        <taxon>Sistotremastrales</taxon>
        <taxon>Sistotremastraceae</taxon>
        <taxon>Sertulicium</taxon>
        <taxon>Sertulicium niveocremeum</taxon>
    </lineage>
</organism>
<accession>A0A164N3V3</accession>
<protein>
    <submittedName>
        <fullName evidence="1">Uncharacterized protein</fullName>
    </submittedName>
</protein>
<name>A0A164N3V3_9AGAM</name>
<evidence type="ECO:0000313" key="2">
    <source>
        <dbReference type="Proteomes" id="UP000076722"/>
    </source>
</evidence>
<reference evidence="1 2" key="1">
    <citation type="journal article" date="2016" name="Mol. Biol. Evol.">
        <title>Comparative Genomics of Early-Diverging Mushroom-Forming Fungi Provides Insights into the Origins of Lignocellulose Decay Capabilities.</title>
        <authorList>
            <person name="Nagy L.G."/>
            <person name="Riley R."/>
            <person name="Tritt A."/>
            <person name="Adam C."/>
            <person name="Daum C."/>
            <person name="Floudas D."/>
            <person name="Sun H."/>
            <person name="Yadav J.S."/>
            <person name="Pangilinan J."/>
            <person name="Larsson K.H."/>
            <person name="Matsuura K."/>
            <person name="Barry K."/>
            <person name="Labutti K."/>
            <person name="Kuo R."/>
            <person name="Ohm R.A."/>
            <person name="Bhattacharya S.S."/>
            <person name="Shirouzu T."/>
            <person name="Yoshinaga Y."/>
            <person name="Martin F.M."/>
            <person name="Grigoriev I.V."/>
            <person name="Hibbett D.S."/>
        </authorList>
    </citation>
    <scope>NUCLEOTIDE SEQUENCE [LARGE SCALE GENOMIC DNA]</scope>
    <source>
        <strain evidence="1 2">HHB9708</strain>
    </source>
</reference>
<keyword evidence="2" id="KW-1185">Reference proteome</keyword>
<proteinExistence type="predicted"/>
<evidence type="ECO:0000313" key="1">
    <source>
        <dbReference type="EMBL" id="KZS87324.1"/>
    </source>
</evidence>
<gene>
    <name evidence="1" type="ORF">SISNIDRAFT_491181</name>
</gene>
<dbReference type="EMBL" id="KV419452">
    <property type="protein sequence ID" value="KZS87324.1"/>
    <property type="molecule type" value="Genomic_DNA"/>
</dbReference>
<sequence length="173" mass="20281">MSASQSHRFIYLDFDGQMYPWWKNPSTSQLPAKQPIFFRHVNGELGVPFIALDSPSLGMSYLRDGDDLCDLANQKLVFGWPGVEERYPKLSGEQITMRQLFSRVWEETLQVFHSRQLDRSEWSGSLYRERRWFQASPEDDPICLAWDELFLHSLFYVGPSLWQAVFIVRDPKA</sequence>
<dbReference type="Proteomes" id="UP000076722">
    <property type="component" value="Unassembled WGS sequence"/>
</dbReference>